<dbReference type="PANTHER" id="PTHR30489:SF0">
    <property type="entry name" value="LIPOPROTEIN-RELEASING SYSTEM TRANSMEMBRANE PROTEIN LOLE"/>
    <property type="match status" value="1"/>
</dbReference>
<dbReference type="InterPro" id="IPR051447">
    <property type="entry name" value="Lipoprotein-release_system"/>
</dbReference>
<name>A0A2K8P2H4_9MOLU</name>
<keyword evidence="5 7" id="KW-1133">Transmembrane helix</keyword>
<dbReference type="Pfam" id="PF02687">
    <property type="entry name" value="FtsX"/>
    <property type="match status" value="2"/>
</dbReference>
<keyword evidence="6 7" id="KW-0472">Membrane</keyword>
<evidence type="ECO:0000256" key="5">
    <source>
        <dbReference type="ARBA" id="ARBA00022989"/>
    </source>
</evidence>
<dbReference type="GO" id="GO:0044874">
    <property type="term" value="P:lipoprotein localization to outer membrane"/>
    <property type="evidence" value="ECO:0007669"/>
    <property type="project" value="TreeGrafter"/>
</dbReference>
<keyword evidence="3" id="KW-1003">Cell membrane</keyword>
<comment type="subcellular location">
    <subcellularLocation>
        <location evidence="1">Cell membrane</location>
        <topology evidence="1">Multi-pass membrane protein</topology>
    </subcellularLocation>
</comment>
<evidence type="ECO:0000256" key="1">
    <source>
        <dbReference type="ARBA" id="ARBA00004651"/>
    </source>
</evidence>
<feature type="transmembrane region" description="Helical" evidence="7">
    <location>
        <begin position="1376"/>
        <end position="1394"/>
    </location>
</feature>
<protein>
    <submittedName>
        <fullName evidence="9">ABC transporter permease</fullName>
    </submittedName>
</protein>
<evidence type="ECO:0000259" key="8">
    <source>
        <dbReference type="Pfam" id="PF02687"/>
    </source>
</evidence>
<feature type="domain" description="ABC3 transporter permease C-terminal" evidence="8">
    <location>
        <begin position="521"/>
        <end position="638"/>
    </location>
</feature>
<keyword evidence="10" id="KW-1185">Reference proteome</keyword>
<evidence type="ECO:0000256" key="6">
    <source>
        <dbReference type="ARBA" id="ARBA00023136"/>
    </source>
</evidence>
<evidence type="ECO:0000256" key="7">
    <source>
        <dbReference type="SAM" id="Phobius"/>
    </source>
</evidence>
<dbReference type="GO" id="GO:0098797">
    <property type="term" value="C:plasma membrane protein complex"/>
    <property type="evidence" value="ECO:0007669"/>
    <property type="project" value="TreeGrafter"/>
</dbReference>
<dbReference type="InterPro" id="IPR003838">
    <property type="entry name" value="ABC3_permease_C"/>
</dbReference>
<feature type="transmembrane region" description="Helical" evidence="7">
    <location>
        <begin position="572"/>
        <end position="592"/>
    </location>
</feature>
<evidence type="ECO:0000256" key="4">
    <source>
        <dbReference type="ARBA" id="ARBA00022692"/>
    </source>
</evidence>
<dbReference type="EMBL" id="CP024968">
    <property type="protein sequence ID" value="ATZ20929.1"/>
    <property type="molecule type" value="Genomic_DNA"/>
</dbReference>
<evidence type="ECO:0000256" key="3">
    <source>
        <dbReference type="ARBA" id="ARBA00022475"/>
    </source>
</evidence>
<feature type="transmembrane region" description="Helical" evidence="7">
    <location>
        <begin position="1282"/>
        <end position="1306"/>
    </location>
</feature>
<feature type="transmembrane region" description="Helical" evidence="7">
    <location>
        <begin position="612"/>
        <end position="637"/>
    </location>
</feature>
<comment type="similarity">
    <text evidence="2">Belongs to the ABC-4 integral membrane protein family. LolC/E subfamily.</text>
</comment>
<dbReference type="Proteomes" id="UP000232221">
    <property type="component" value="Chromosome"/>
</dbReference>
<feature type="domain" description="ABC3 transporter permease C-terminal" evidence="8">
    <location>
        <begin position="1285"/>
        <end position="1403"/>
    </location>
</feature>
<gene>
    <name evidence="9" type="ORF">MCOLE_v1c04150</name>
</gene>
<evidence type="ECO:0000313" key="9">
    <source>
        <dbReference type="EMBL" id="ATZ20929.1"/>
    </source>
</evidence>
<feature type="transmembrane region" description="Helical" evidence="7">
    <location>
        <begin position="687"/>
        <end position="707"/>
    </location>
</feature>
<evidence type="ECO:0000313" key="10">
    <source>
        <dbReference type="Proteomes" id="UP000232221"/>
    </source>
</evidence>
<dbReference type="PANTHER" id="PTHR30489">
    <property type="entry name" value="LIPOPROTEIN-RELEASING SYSTEM TRANSMEMBRANE PROTEIN LOLE"/>
    <property type="match status" value="1"/>
</dbReference>
<feature type="transmembrane region" description="Helical" evidence="7">
    <location>
        <begin position="1326"/>
        <end position="1356"/>
    </location>
</feature>
<keyword evidence="4 7" id="KW-0812">Transmembrane</keyword>
<reference evidence="9 10" key="1">
    <citation type="submission" date="2017-11" db="EMBL/GenBank/DDBJ databases">
        <title>Genome sequence of Mesoplasma coleopterae BARC 779 (ATCC 49583).</title>
        <authorList>
            <person name="Lo W.-S."/>
            <person name="Kuo C.-H."/>
        </authorList>
    </citation>
    <scope>NUCLEOTIDE SEQUENCE [LARGE SCALE GENOMIC DNA]</scope>
    <source>
        <strain evidence="9 10">BARC 779</strain>
    </source>
</reference>
<feature type="transmembrane region" description="Helical" evidence="7">
    <location>
        <begin position="516"/>
        <end position="538"/>
    </location>
</feature>
<evidence type="ECO:0000256" key="2">
    <source>
        <dbReference type="ARBA" id="ARBA00005236"/>
    </source>
</evidence>
<accession>A0A2K8P2H4</accession>
<dbReference type="KEGG" id="mcol:MCOLE_v1c04150"/>
<sequence length="1411" mass="162885">MILMNKIMKSYLKTFFKNWLSTLFMIIFIVTLAASVIGMLATPLQIYSKMNSAQKQNVAYNSNFSSANEDMLYSEEFITKYAKHYLDPKFIEFLNAKLWTDSINKKDKDYYSNWNNFNSEEKERMTLQVNSSLRRYRLSANSTAFELSYKDSTNFDSKFKLPTPQEVFKYHVQKSLELGLYDLENFLQNDDETNIYSSVASIGFSTLYRILNFAYVNGVIQDINSISSITNLDDIKNLIANWNPKTIKILSYTVFNSEYSKILADEKYQHDDRILLFNEILNKNNNESNYEINVNKNFVFQKSETGVLTSSQTFEIRTDSTNEFNNIIFDKGNKKSRKTESWNLNKQPEIIISSAFASENNIKIGDEIKMPIANSNNLIFNAILSNKIIQSILPTESFFANQSTTVKVVGIGQTFDNFVPGNNFSAFSQSMKNYGFIYLNQKFINKFRDYSWNLLSNEASYNLELKIKNVNSTNEMPFELFKTNDGVKILSNLENNFIPWSETKVAKALENLQIRIIINVVLGTIILVLAFLFINFQLKKEMNETRKQLGIFKSFGYKTSELSWIFSIKTGILFFISLIFGFIISIPIQTFAAKAFENTVSISFSTIYVSPLFLFSLFILIPLLFILISYITTILYIKEPVLSLMSNSRKTKANIKQGILFKKIFAGEKFFNWRLRRAFVRTSKGKFYTVQALFACASFTYILLFGAQSLMTKMLNQSFSVYNEKTDHYYNWWNSNPTLDITKGQTKFNYKYEWNKTSPDYNDYSEYKNTNEYLNKTSSEEYRFRIDAVIQMTNNYFMTLNSTDKVNFLLPRSEMYFILNNMLNIKTNDLRSEESSNNSFIKTIMSYNLNSKNSAFIKGVEEIKLTGTTSQILDLNERTNESNSLSIASMQSDIVKHIFSKDLSYIYAVKIAQIDLTISALQEIIGKSNQIIEKNDLIGATTTEKYIDSAYQKLYTNKLINKVNIYDTKQRNLLDNWLLTQIDEIFSNDLKQYIPLLVRANFTNMNSVATNVFQTTQLTDFDNYDENDYMLNINNVMYDKKNEVLFDWIGLSQSGQYNDVDVYARLVNTQSNQYGNFENMFNFEDVSTSEIERFKNSAQENADSNIVNAIIPYSMARNQNIKINDIIDFRTKTLDPQTVQLRVVGINKAETIKLGTDNIWINSEDFKTKFYDESLPVRFSSLYSKNEMISVNTKTSDFMELFYSIKIIEKNSSILINEDTPIMLDILRPVFKYTNSLSPNVTTNLKSVVNPYFLNFSSRTSTVSFIINNLVINKATEIVDRVMLIFVLLTTVLLAIILVVIIGIIVEEAKIIILTLQALGYKDKEINWVVMGSYAIGALISFIAAYIASVIFWKILLTWIANKFSVYIFMTVDLKTILITLSVMSVVLLFGWYASNKQVKKNPLTQITNLA</sequence>
<feature type="transmembrane region" description="Helical" evidence="7">
    <location>
        <begin position="20"/>
        <end position="41"/>
    </location>
</feature>
<proteinExistence type="inferred from homology"/>
<organism evidence="9 10">
    <name type="scientific">Mesoplasma coleopterae</name>
    <dbReference type="NCBI Taxonomy" id="324078"/>
    <lineage>
        <taxon>Bacteria</taxon>
        <taxon>Bacillati</taxon>
        <taxon>Mycoplasmatota</taxon>
        <taxon>Mollicutes</taxon>
        <taxon>Entomoplasmatales</taxon>
        <taxon>Entomoplasmataceae</taxon>
        <taxon>Mesoplasma</taxon>
    </lineage>
</organism>